<feature type="region of interest" description="Disordered" evidence="2">
    <location>
        <begin position="34"/>
        <end position="64"/>
    </location>
</feature>
<comment type="caution">
    <text evidence="5">The sequence shown here is derived from an EMBL/GenBank/DDBJ whole genome shotgun (WGS) entry which is preliminary data.</text>
</comment>
<dbReference type="InterPro" id="IPR052169">
    <property type="entry name" value="CW_Biosynth-Accessory"/>
</dbReference>
<reference evidence="5" key="1">
    <citation type="submission" date="2020-10" db="EMBL/GenBank/DDBJ databases">
        <authorList>
            <person name="Gilroy R."/>
        </authorList>
    </citation>
    <scope>NUCLEOTIDE SEQUENCE</scope>
    <source>
        <strain evidence="5">ChiGjej3B3-7149</strain>
    </source>
</reference>
<dbReference type="Proteomes" id="UP000824238">
    <property type="component" value="Unassembled WGS sequence"/>
</dbReference>
<gene>
    <name evidence="5" type="ORF">IAD36_02935</name>
</gene>
<keyword evidence="3" id="KW-1133">Transmembrane helix</keyword>
<evidence type="ECO:0000256" key="3">
    <source>
        <dbReference type="SAM" id="Phobius"/>
    </source>
</evidence>
<dbReference type="PANTHER" id="PTHR33393:SF13">
    <property type="entry name" value="PGA BIOSYNTHESIS PROTEIN CAPA"/>
    <property type="match status" value="1"/>
</dbReference>
<dbReference type="SUPFAM" id="SSF56300">
    <property type="entry name" value="Metallo-dependent phosphatases"/>
    <property type="match status" value="1"/>
</dbReference>
<evidence type="ECO:0000256" key="2">
    <source>
        <dbReference type="SAM" id="MobiDB-lite"/>
    </source>
</evidence>
<dbReference type="CDD" id="cd07381">
    <property type="entry name" value="MPP_CapA"/>
    <property type="match status" value="1"/>
</dbReference>
<evidence type="ECO:0000313" key="5">
    <source>
        <dbReference type="EMBL" id="HIR54543.1"/>
    </source>
</evidence>
<name>A0A9D1DKI8_9FIRM</name>
<keyword evidence="3" id="KW-0472">Membrane</keyword>
<comment type="similarity">
    <text evidence="1">Belongs to the CapA family.</text>
</comment>
<dbReference type="Pfam" id="PF09587">
    <property type="entry name" value="PGA_cap"/>
    <property type="match status" value="1"/>
</dbReference>
<protein>
    <submittedName>
        <fullName evidence="5">CapA family protein</fullName>
    </submittedName>
</protein>
<dbReference type="PANTHER" id="PTHR33393">
    <property type="entry name" value="POLYGLUTAMINE SYNTHESIS ACCESSORY PROTEIN RV0574C-RELATED"/>
    <property type="match status" value="1"/>
</dbReference>
<proteinExistence type="inferred from homology"/>
<dbReference type="InterPro" id="IPR019079">
    <property type="entry name" value="Capsule_synth_CapA"/>
</dbReference>
<feature type="transmembrane region" description="Helical" evidence="3">
    <location>
        <begin position="7"/>
        <end position="29"/>
    </location>
</feature>
<sequence length="440" mass="47678">MNKKFKIVLITVLAAIVLVVAVIVIASLVKPNAPAENSAPPVVAGTLPPTDEPENTPEPSPEHVNTVTSTLAVGGDIVMHTGLNGEAMGDTGYDYVPIFGILKDFIASADYSVCSLVTTFAEGANYTAYPLFKSPTDLAASIAQVGFNLVNTATSHCVDSFKDGIDYTLDTLDAAGLSHVGTYRTQEERDASGNRYMADINGINVAFLAYTCDTNSVPVAGFEYAASICALDYLSGGTKIDYDLMQADISSAREAGADIVFVFMSWGTEFATEPNEQQVEIADFLFENGADIIIGGHCRVPQRMELRTVKDAEGNERTGFICYSLGNMLSCQNDEYTDISALVNIQLTKDTDTGEVWISDVSYKPIYMADLYDYGINDYGWHYRMVDLHAAINSYESGTPWEFITDEVYRDMADALEAVHEFFGAELDSAVKDAAAATEE</sequence>
<evidence type="ECO:0000256" key="1">
    <source>
        <dbReference type="ARBA" id="ARBA00005662"/>
    </source>
</evidence>
<dbReference type="InterPro" id="IPR029052">
    <property type="entry name" value="Metallo-depent_PP-like"/>
</dbReference>
<dbReference type="EMBL" id="DVHH01000076">
    <property type="protein sequence ID" value="HIR54543.1"/>
    <property type="molecule type" value="Genomic_DNA"/>
</dbReference>
<keyword evidence="3" id="KW-0812">Transmembrane</keyword>
<evidence type="ECO:0000259" key="4">
    <source>
        <dbReference type="SMART" id="SM00854"/>
    </source>
</evidence>
<feature type="domain" description="Capsule synthesis protein CapA" evidence="4">
    <location>
        <begin position="70"/>
        <end position="332"/>
    </location>
</feature>
<dbReference type="Gene3D" id="3.60.21.10">
    <property type="match status" value="1"/>
</dbReference>
<accession>A0A9D1DKI8</accession>
<dbReference type="AlphaFoldDB" id="A0A9D1DKI8"/>
<dbReference type="SMART" id="SM00854">
    <property type="entry name" value="PGA_cap"/>
    <property type="match status" value="1"/>
</dbReference>
<organism evidence="5 6">
    <name type="scientific">Candidatus Scatomorpha intestinigallinarum</name>
    <dbReference type="NCBI Taxonomy" id="2840923"/>
    <lineage>
        <taxon>Bacteria</taxon>
        <taxon>Bacillati</taxon>
        <taxon>Bacillota</taxon>
        <taxon>Clostridia</taxon>
        <taxon>Eubacteriales</taxon>
        <taxon>Candidatus Scatomorpha</taxon>
    </lineage>
</organism>
<evidence type="ECO:0000313" key="6">
    <source>
        <dbReference type="Proteomes" id="UP000824238"/>
    </source>
</evidence>
<reference evidence="5" key="2">
    <citation type="journal article" date="2021" name="PeerJ">
        <title>Extensive microbial diversity within the chicken gut microbiome revealed by metagenomics and culture.</title>
        <authorList>
            <person name="Gilroy R."/>
            <person name="Ravi A."/>
            <person name="Getino M."/>
            <person name="Pursley I."/>
            <person name="Horton D.L."/>
            <person name="Alikhan N.F."/>
            <person name="Baker D."/>
            <person name="Gharbi K."/>
            <person name="Hall N."/>
            <person name="Watson M."/>
            <person name="Adriaenssens E.M."/>
            <person name="Foster-Nyarko E."/>
            <person name="Jarju S."/>
            <person name="Secka A."/>
            <person name="Antonio M."/>
            <person name="Oren A."/>
            <person name="Chaudhuri R.R."/>
            <person name="La Ragione R."/>
            <person name="Hildebrand F."/>
            <person name="Pallen M.J."/>
        </authorList>
    </citation>
    <scope>NUCLEOTIDE SEQUENCE</scope>
    <source>
        <strain evidence="5">ChiGjej3B3-7149</strain>
    </source>
</reference>